<dbReference type="InterPro" id="IPR003959">
    <property type="entry name" value="ATPase_AAA_core"/>
</dbReference>
<feature type="domain" description="AAA+ ATPase" evidence="15">
    <location>
        <begin position="176"/>
        <end position="311"/>
    </location>
</feature>
<dbReference type="Pfam" id="PF25426">
    <property type="entry name" value="AAA_lid_BCS1"/>
    <property type="match status" value="1"/>
</dbReference>
<dbReference type="CDD" id="cd19510">
    <property type="entry name" value="RecA-like_BCS1"/>
    <property type="match status" value="1"/>
</dbReference>
<evidence type="ECO:0000256" key="2">
    <source>
        <dbReference type="ARBA" id="ARBA00007448"/>
    </source>
</evidence>
<dbReference type="SMART" id="SM01024">
    <property type="entry name" value="BCS1_N"/>
    <property type="match status" value="1"/>
</dbReference>
<evidence type="ECO:0000256" key="3">
    <source>
        <dbReference type="ARBA" id="ARBA00016942"/>
    </source>
</evidence>
<evidence type="ECO:0000256" key="4">
    <source>
        <dbReference type="ARBA" id="ARBA00022692"/>
    </source>
</evidence>
<keyword evidence="6" id="KW-0999">Mitochondrion inner membrane</keyword>
<evidence type="ECO:0000256" key="6">
    <source>
        <dbReference type="ARBA" id="ARBA00022792"/>
    </source>
</evidence>
<keyword evidence="10" id="KW-0496">Mitochondrion</keyword>
<evidence type="ECO:0000256" key="13">
    <source>
        <dbReference type="ARBA" id="ARBA00048778"/>
    </source>
</evidence>
<dbReference type="InterPro" id="IPR003960">
    <property type="entry name" value="ATPase_AAA_CS"/>
</dbReference>
<dbReference type="GO" id="GO:0034551">
    <property type="term" value="P:mitochondrial respiratory chain complex III assembly"/>
    <property type="evidence" value="ECO:0007669"/>
    <property type="project" value="UniProtKB-ARBA"/>
</dbReference>
<reference evidence="18" key="1">
    <citation type="submission" date="2013-03" db="EMBL/GenBank/DDBJ databases">
        <title>The Genome Sequence of Anopheles christyi ACHKN1017.</title>
        <authorList>
            <consortium name="The Broad Institute Genomics Platform"/>
            <person name="Neafsey D.E."/>
            <person name="Besansky N."/>
            <person name="Walker B."/>
            <person name="Young S.K."/>
            <person name="Zeng Q."/>
            <person name="Gargeya S."/>
            <person name="Fitzgerald M."/>
            <person name="Haas B."/>
            <person name="Abouelleil A."/>
            <person name="Allen A.W."/>
            <person name="Alvarado L."/>
            <person name="Arachchi H.M."/>
            <person name="Berlin A.M."/>
            <person name="Chapman S.B."/>
            <person name="Gainer-Dewar J."/>
            <person name="Goldberg J."/>
            <person name="Griggs A."/>
            <person name="Gujja S."/>
            <person name="Hansen M."/>
            <person name="Howarth C."/>
            <person name="Imamovic A."/>
            <person name="Ireland A."/>
            <person name="Larimer J."/>
            <person name="McCowan C."/>
            <person name="Murphy C."/>
            <person name="Pearson M."/>
            <person name="Poon T.W."/>
            <person name="Priest M."/>
            <person name="Roberts A."/>
            <person name="Saif S."/>
            <person name="Shea T."/>
            <person name="Sisk P."/>
            <person name="Sykes S."/>
            <person name="Wortman J."/>
            <person name="Nusbaum C."/>
            <person name="Birren B."/>
        </authorList>
    </citation>
    <scope>NUCLEOTIDE SEQUENCE [LARGE SCALE GENOMIC DNA]</scope>
    <source>
        <strain evidence="18">ACHKN1017</strain>
    </source>
</reference>
<evidence type="ECO:0000256" key="14">
    <source>
        <dbReference type="RuleBase" id="RU003651"/>
    </source>
</evidence>
<keyword evidence="8 14" id="KW-0067">ATP-binding</keyword>
<comment type="subcellular location">
    <subcellularLocation>
        <location evidence="1">Mitochondrion inner membrane</location>
        <topology evidence="1">Single-pass membrane protein</topology>
    </subcellularLocation>
</comment>
<keyword evidence="18" id="KW-1185">Reference proteome</keyword>
<sequence>MITLEVPCRDKSYQWLLQWITQKGARQTQHLSVETSFEQRDTGHIKTRYDFIPSVGTHIMRYGGTWIKVDRAREQHTLDLHMGVPWETVQLTAFGRDKNMYFQILEEARQLALKNTEGKTIMYTAMGSEWRPFGHPRKRRPIGSVVLDEGVSERILRDCREFIKNPQWYSDRGIPYRRGYLLHGPPGCGKSSFITALAGEIEFGICLLNLSERGLTDDRLNHLMNVAPQQSIILLEDIDAAFVSRQDTLHQKAAFEGLNRVTFSGLLNCLDGVASTEARIVFMTTNYLERLDPALIRPGRVDVKEYVGHCSRHQLEQMFRRFYTGSDAQPNARIFAERVAADGRNVSPAQIQGYFMVHKMSDQQTVVDNVQQIWDST</sequence>
<evidence type="ECO:0000259" key="15">
    <source>
        <dbReference type="SMART" id="SM00382"/>
    </source>
</evidence>
<evidence type="ECO:0000256" key="10">
    <source>
        <dbReference type="ARBA" id="ARBA00023128"/>
    </source>
</evidence>
<keyword evidence="5 14" id="KW-0547">Nucleotide-binding</keyword>
<keyword evidence="11" id="KW-0472">Membrane</keyword>
<evidence type="ECO:0000256" key="1">
    <source>
        <dbReference type="ARBA" id="ARBA00004434"/>
    </source>
</evidence>
<dbReference type="GO" id="GO:0016887">
    <property type="term" value="F:ATP hydrolysis activity"/>
    <property type="evidence" value="ECO:0007669"/>
    <property type="project" value="InterPro"/>
</dbReference>
<comment type="catalytic activity">
    <reaction evidence="13">
        <text>ATP + H2O = ADP + phosphate + H(+)</text>
        <dbReference type="Rhea" id="RHEA:13065"/>
        <dbReference type="ChEBI" id="CHEBI:15377"/>
        <dbReference type="ChEBI" id="CHEBI:15378"/>
        <dbReference type="ChEBI" id="CHEBI:30616"/>
        <dbReference type="ChEBI" id="CHEBI:43474"/>
        <dbReference type="ChEBI" id="CHEBI:456216"/>
    </reaction>
    <physiologicalReaction direction="left-to-right" evidence="13">
        <dbReference type="Rhea" id="RHEA:13066"/>
    </physiologicalReaction>
</comment>
<dbReference type="GO" id="GO:0005743">
    <property type="term" value="C:mitochondrial inner membrane"/>
    <property type="evidence" value="ECO:0007669"/>
    <property type="project" value="UniProtKB-SubCell"/>
</dbReference>
<dbReference type="InterPro" id="IPR027417">
    <property type="entry name" value="P-loop_NTPase"/>
</dbReference>
<keyword evidence="7" id="KW-0378">Hydrolase</keyword>
<feature type="domain" description="BCS1 N-terminal" evidence="16">
    <location>
        <begin position="1"/>
        <end position="145"/>
    </location>
</feature>
<keyword evidence="9" id="KW-1133">Transmembrane helix</keyword>
<evidence type="ECO:0000256" key="11">
    <source>
        <dbReference type="ARBA" id="ARBA00023136"/>
    </source>
</evidence>
<reference evidence="17" key="2">
    <citation type="submission" date="2020-05" db="UniProtKB">
        <authorList>
            <consortium name="EnsemblMetazoa"/>
        </authorList>
    </citation>
    <scope>IDENTIFICATION</scope>
    <source>
        <strain evidence="17">ACHKN1017</strain>
    </source>
</reference>
<dbReference type="SUPFAM" id="SSF52540">
    <property type="entry name" value="P-loop containing nucleoside triphosphate hydrolases"/>
    <property type="match status" value="1"/>
</dbReference>
<dbReference type="PROSITE" id="PS00674">
    <property type="entry name" value="AAA"/>
    <property type="match status" value="1"/>
</dbReference>
<keyword evidence="4" id="KW-0812">Transmembrane</keyword>
<dbReference type="STRING" id="43041.A0A182JUK7"/>
<dbReference type="AlphaFoldDB" id="A0A182JUK7"/>
<dbReference type="Pfam" id="PF08740">
    <property type="entry name" value="BCS1_N"/>
    <property type="match status" value="1"/>
</dbReference>
<name>A0A182JUK7_9DIPT</name>
<dbReference type="FunFam" id="3.40.50.300:FF:000768">
    <property type="entry name" value="Probable mitochondrial chaperone bcs1"/>
    <property type="match status" value="1"/>
</dbReference>
<dbReference type="EnsemblMetazoa" id="ACHR002189-RA">
    <property type="protein sequence ID" value="ACHR002189-PA"/>
    <property type="gene ID" value="ACHR002189"/>
</dbReference>
<evidence type="ECO:0000313" key="17">
    <source>
        <dbReference type="EnsemblMetazoa" id="ACHR002189-PA"/>
    </source>
</evidence>
<dbReference type="InterPro" id="IPR014851">
    <property type="entry name" value="BCS1_N"/>
</dbReference>
<evidence type="ECO:0000256" key="5">
    <source>
        <dbReference type="ARBA" id="ARBA00022741"/>
    </source>
</evidence>
<organism evidence="17 18">
    <name type="scientific">Anopheles christyi</name>
    <dbReference type="NCBI Taxonomy" id="43041"/>
    <lineage>
        <taxon>Eukaryota</taxon>
        <taxon>Metazoa</taxon>
        <taxon>Ecdysozoa</taxon>
        <taxon>Arthropoda</taxon>
        <taxon>Hexapoda</taxon>
        <taxon>Insecta</taxon>
        <taxon>Pterygota</taxon>
        <taxon>Neoptera</taxon>
        <taxon>Endopterygota</taxon>
        <taxon>Diptera</taxon>
        <taxon>Nematocera</taxon>
        <taxon>Culicoidea</taxon>
        <taxon>Culicidae</taxon>
        <taxon>Anophelinae</taxon>
        <taxon>Anopheles</taxon>
    </lineage>
</organism>
<protein>
    <recommendedName>
        <fullName evidence="3">Mitochondrial chaperone BCS1</fullName>
    </recommendedName>
    <alternativeName>
        <fullName evidence="12">BCS1-like protein</fullName>
    </alternativeName>
</protein>
<evidence type="ECO:0000256" key="7">
    <source>
        <dbReference type="ARBA" id="ARBA00022801"/>
    </source>
</evidence>
<accession>A0A182JUK7</accession>
<evidence type="ECO:0000313" key="18">
    <source>
        <dbReference type="Proteomes" id="UP000075881"/>
    </source>
</evidence>
<evidence type="ECO:0000256" key="8">
    <source>
        <dbReference type="ARBA" id="ARBA00022840"/>
    </source>
</evidence>
<comment type="similarity">
    <text evidence="2">Belongs to the AAA ATPase family. BCS1 subfamily.</text>
</comment>
<dbReference type="InterPro" id="IPR057495">
    <property type="entry name" value="AAA_lid_BCS1"/>
</dbReference>
<dbReference type="InterPro" id="IPR050747">
    <property type="entry name" value="Mitochondrial_chaperone_BCS1"/>
</dbReference>
<dbReference type="Pfam" id="PF00004">
    <property type="entry name" value="AAA"/>
    <property type="match status" value="1"/>
</dbReference>
<dbReference type="GO" id="GO:0005524">
    <property type="term" value="F:ATP binding"/>
    <property type="evidence" value="ECO:0007669"/>
    <property type="project" value="UniProtKB-KW"/>
</dbReference>
<dbReference type="InterPro" id="IPR003593">
    <property type="entry name" value="AAA+_ATPase"/>
</dbReference>
<dbReference type="Proteomes" id="UP000075881">
    <property type="component" value="Unassembled WGS sequence"/>
</dbReference>
<evidence type="ECO:0000256" key="9">
    <source>
        <dbReference type="ARBA" id="ARBA00022989"/>
    </source>
</evidence>
<dbReference type="Gene3D" id="3.40.50.300">
    <property type="entry name" value="P-loop containing nucleotide triphosphate hydrolases"/>
    <property type="match status" value="1"/>
</dbReference>
<dbReference type="VEuPathDB" id="VectorBase:ACHR002189"/>
<proteinExistence type="inferred from homology"/>
<evidence type="ECO:0000256" key="12">
    <source>
        <dbReference type="ARBA" id="ARBA00032816"/>
    </source>
</evidence>
<dbReference type="SMART" id="SM00382">
    <property type="entry name" value="AAA"/>
    <property type="match status" value="1"/>
</dbReference>
<dbReference type="PANTHER" id="PTHR23070">
    <property type="entry name" value="BCS1 AAA-TYPE ATPASE"/>
    <property type="match status" value="1"/>
</dbReference>
<evidence type="ECO:0000259" key="16">
    <source>
        <dbReference type="SMART" id="SM01024"/>
    </source>
</evidence>